<evidence type="ECO:0008006" key="2">
    <source>
        <dbReference type="Google" id="ProtNLM"/>
    </source>
</evidence>
<dbReference type="EMBL" id="MN739228">
    <property type="protein sequence ID" value="QHS94653.1"/>
    <property type="molecule type" value="Genomic_DNA"/>
</dbReference>
<proteinExistence type="predicted"/>
<reference evidence="1" key="1">
    <citation type="journal article" date="2020" name="Nature">
        <title>Giant virus diversity and host interactions through global metagenomics.</title>
        <authorList>
            <person name="Schulz F."/>
            <person name="Roux S."/>
            <person name="Paez-Espino D."/>
            <person name="Jungbluth S."/>
            <person name="Walsh D.A."/>
            <person name="Denef V.J."/>
            <person name="McMahon K.D."/>
            <person name="Konstantinidis K.T."/>
            <person name="Eloe-Fadrosh E.A."/>
            <person name="Kyrpides N.C."/>
            <person name="Woyke T."/>
        </authorList>
    </citation>
    <scope>NUCLEOTIDE SEQUENCE</scope>
    <source>
        <strain evidence="1">GVMAG-M-3300018416-45</strain>
    </source>
</reference>
<evidence type="ECO:0000313" key="1">
    <source>
        <dbReference type="EMBL" id="QHS94653.1"/>
    </source>
</evidence>
<sequence length="144" mass="17189">MFANYDVDHFPYVFINFGKDLLNDEDFHSFTDEWIRLYEYEKPFILIFNTIPMENVSVKYCFYMSAFIKKIRSMPVQYLQKSFIIVKNRTIMKMLEFVFYLQPPVADVFICDDVIDNTGIIEENVNNVNIVKVIPNAKPYFSFL</sequence>
<accession>A0A6C0BTU1</accession>
<protein>
    <recommendedName>
        <fullName evidence="2">CRAL-TRIO domain-containing protein</fullName>
    </recommendedName>
</protein>
<name>A0A6C0BTU1_9ZZZZ</name>
<organism evidence="1">
    <name type="scientific">viral metagenome</name>
    <dbReference type="NCBI Taxonomy" id="1070528"/>
    <lineage>
        <taxon>unclassified sequences</taxon>
        <taxon>metagenomes</taxon>
        <taxon>organismal metagenomes</taxon>
    </lineage>
</organism>
<dbReference type="AlphaFoldDB" id="A0A6C0BTU1"/>